<protein>
    <submittedName>
        <fullName evidence="7">ATPase AAA</fullName>
    </submittedName>
</protein>
<feature type="domain" description="AAA+ ATPase" evidence="6">
    <location>
        <begin position="523"/>
        <end position="671"/>
    </location>
</feature>
<keyword evidence="5" id="KW-0732">Signal</keyword>
<keyword evidence="3" id="KW-0067">ATP-binding</keyword>
<dbReference type="GO" id="GO:0006891">
    <property type="term" value="P:intra-Golgi vesicle-mediated transport"/>
    <property type="evidence" value="ECO:0007669"/>
    <property type="project" value="TreeGrafter"/>
</dbReference>
<dbReference type="GO" id="GO:0035494">
    <property type="term" value="P:SNARE complex disassembly"/>
    <property type="evidence" value="ECO:0007669"/>
    <property type="project" value="InterPro"/>
</dbReference>
<keyword evidence="2" id="KW-0547">Nucleotide-binding</keyword>
<feature type="region of interest" description="Disordered" evidence="4">
    <location>
        <begin position="334"/>
        <end position="376"/>
    </location>
</feature>
<comment type="similarity">
    <text evidence="1">Belongs to the AAA ATPase family.</text>
</comment>
<evidence type="ECO:0000313" key="8">
    <source>
        <dbReference type="Proteomes" id="UP000693970"/>
    </source>
</evidence>
<dbReference type="PANTHER" id="PTHR23078:SF3">
    <property type="entry name" value="VESICLE-FUSING ATPASE"/>
    <property type="match status" value="1"/>
</dbReference>
<gene>
    <name evidence="7" type="ORF">IV203_026765</name>
</gene>
<reference evidence="7" key="2">
    <citation type="submission" date="2021-04" db="EMBL/GenBank/DDBJ databases">
        <authorList>
            <person name="Podell S."/>
        </authorList>
    </citation>
    <scope>NUCLEOTIDE SEQUENCE</scope>
    <source>
        <strain evidence="7">Hildebrandi</strain>
    </source>
</reference>
<evidence type="ECO:0000256" key="3">
    <source>
        <dbReference type="ARBA" id="ARBA00022840"/>
    </source>
</evidence>
<sequence>MTQLMIKLLVILFSNFCLDNASSFLSQQKYGIFDRSSPFPNVAIHPKATLLATVNGASSKSNSDDDKKSSSSSTATAPNRPGFPLYALFTAAARAAVPKPPDTASGAHDAFRFEWGRWVDDGNMAELQDQLNKIKIVHGGKVYDRLLSMEKKMTSPSVALEYDDDGKEKQNIIQDVFFTRDKEARSFRVAGGDNWDCILHVLPKGMEWSGRWPTGSWAVVRALTGLVEIAMLRGPDRDGMMNKVTTMKLRGGGDGTLGSGPEGAGGQDSVKYVGGVQRTYSGVSGKTMLLEVVLRPPIGDVGKDGDGRLSSDIEPLPPEDVLMAGLDEVDEVPLEEEEEKLPKELPREKPAAETTVVQDWENPRQRQPPRDMPLPEPTIPLSEFVAATDEEFMEDDFDFVRNDVIFEDDFYEENFEGEIIYEDDLVQDRFYGREPYRKEEDIFGPEDDAFDAPVNSDILDEPRIAEEQGGAMEEEDDVVSLSTKMRMSFKKIGGLDDQLDAIVRRVLATRANPEAAKRLGVNHVRGILLSGPPGCGKTLLARELSEMLGSREPQIVNGPEILDKFVGEAEKNVRALFEPAELEYAQLGDDSALHVIILDELDAIARRRGSVTGDTTGVRDSVVNQLLAKMDGVKEANNVLVIGLTNRPELLDPALLRPGRLEVQLRVDLPDKRGRRDILRIHTARMKEEGGLSWEAQEMLEDLDSDDGIPSQTEYFTGAEIAGLVRSAASFALARTVEEEYSRRRTKDEATVMVSDLTRALSEVKPALGKQDEVLEARFPHGISACSPGMKRAMRDLERFTSTPNLLAKQRTNRSEVGKSPTLQSLLLVGDGYKGGTGSTALACWAASRASLKGEANYVRLITSLDLLAFGGGSSDESARAMALVERFTEASTMANALLVFDDIDQICAGQGSDGYSSLMVSTLRALLRSPTAGSSSFQMNDSFDMVERKVQAKSLSVIAATSRTDGVCSVLHELFDEVIVVPELTEATSIQKLLSDSMIQMGFVSSEISEKTISSLAEMMSKRLEKVGCKTALRLLERSMAMSYRVKERGEQKDSDLNNLVVKAMTKILDDFVKDQEAAARISCNVK</sequence>
<dbReference type="Pfam" id="PF00004">
    <property type="entry name" value="AAA"/>
    <property type="match status" value="2"/>
</dbReference>
<dbReference type="InterPro" id="IPR003959">
    <property type="entry name" value="ATPase_AAA_core"/>
</dbReference>
<dbReference type="SMART" id="SM00382">
    <property type="entry name" value="AAA"/>
    <property type="match status" value="1"/>
</dbReference>
<dbReference type="InterPro" id="IPR039812">
    <property type="entry name" value="Vesicle-fus_ATPase"/>
</dbReference>
<dbReference type="EMBL" id="JAGRRH010000010">
    <property type="protein sequence ID" value="KAG7363405.1"/>
    <property type="molecule type" value="Genomic_DNA"/>
</dbReference>
<dbReference type="Proteomes" id="UP000693970">
    <property type="component" value="Unassembled WGS sequence"/>
</dbReference>
<accession>A0A9K3LKH7</accession>
<reference evidence="7" key="1">
    <citation type="journal article" date="2021" name="Sci. Rep.">
        <title>Diploid genomic architecture of Nitzschia inconspicua, an elite biomass production diatom.</title>
        <authorList>
            <person name="Oliver A."/>
            <person name="Podell S."/>
            <person name="Pinowska A."/>
            <person name="Traller J.C."/>
            <person name="Smith S.R."/>
            <person name="McClure R."/>
            <person name="Beliaev A."/>
            <person name="Bohutskyi P."/>
            <person name="Hill E.A."/>
            <person name="Rabines A."/>
            <person name="Zheng H."/>
            <person name="Allen L.Z."/>
            <person name="Kuo A."/>
            <person name="Grigoriev I.V."/>
            <person name="Allen A.E."/>
            <person name="Hazlebeck D."/>
            <person name="Allen E.E."/>
        </authorList>
    </citation>
    <scope>NUCLEOTIDE SEQUENCE</scope>
    <source>
        <strain evidence="7">Hildebrandi</strain>
    </source>
</reference>
<name>A0A9K3LKH7_9STRA</name>
<dbReference type="GO" id="GO:0016887">
    <property type="term" value="F:ATP hydrolysis activity"/>
    <property type="evidence" value="ECO:0007669"/>
    <property type="project" value="InterPro"/>
</dbReference>
<dbReference type="GO" id="GO:0005524">
    <property type="term" value="F:ATP binding"/>
    <property type="evidence" value="ECO:0007669"/>
    <property type="project" value="UniProtKB-KW"/>
</dbReference>
<feature type="chain" id="PRO_5039905333" evidence="5">
    <location>
        <begin position="24"/>
        <end position="1088"/>
    </location>
</feature>
<evidence type="ECO:0000259" key="6">
    <source>
        <dbReference type="SMART" id="SM00382"/>
    </source>
</evidence>
<proteinExistence type="inferred from homology"/>
<evidence type="ECO:0000256" key="1">
    <source>
        <dbReference type="ARBA" id="ARBA00006914"/>
    </source>
</evidence>
<dbReference type="OrthoDB" id="9982946at2759"/>
<feature type="compositionally biased region" description="Basic and acidic residues" evidence="4">
    <location>
        <begin position="340"/>
        <end position="351"/>
    </location>
</feature>
<dbReference type="GO" id="GO:0005795">
    <property type="term" value="C:Golgi stack"/>
    <property type="evidence" value="ECO:0007669"/>
    <property type="project" value="TreeGrafter"/>
</dbReference>
<keyword evidence="8" id="KW-1185">Reference proteome</keyword>
<feature type="region of interest" description="Disordered" evidence="4">
    <location>
        <begin position="55"/>
        <end position="78"/>
    </location>
</feature>
<feature type="signal peptide" evidence="5">
    <location>
        <begin position="1"/>
        <end position="23"/>
    </location>
</feature>
<dbReference type="InterPro" id="IPR003593">
    <property type="entry name" value="AAA+_ATPase"/>
</dbReference>
<dbReference type="PANTHER" id="PTHR23078">
    <property type="entry name" value="VESICULAR-FUSION PROTEIN NSF"/>
    <property type="match status" value="1"/>
</dbReference>
<dbReference type="FunFam" id="3.40.50.300:FF:000154">
    <property type="entry name" value="Vesicle-fusing ATPase 1"/>
    <property type="match status" value="1"/>
</dbReference>
<evidence type="ECO:0000256" key="4">
    <source>
        <dbReference type="SAM" id="MobiDB-lite"/>
    </source>
</evidence>
<dbReference type="AlphaFoldDB" id="A0A9K3LKH7"/>
<comment type="caution">
    <text evidence="7">The sequence shown here is derived from an EMBL/GenBank/DDBJ whole genome shotgun (WGS) entry which is preliminary data.</text>
</comment>
<organism evidence="7 8">
    <name type="scientific">Nitzschia inconspicua</name>
    <dbReference type="NCBI Taxonomy" id="303405"/>
    <lineage>
        <taxon>Eukaryota</taxon>
        <taxon>Sar</taxon>
        <taxon>Stramenopiles</taxon>
        <taxon>Ochrophyta</taxon>
        <taxon>Bacillariophyta</taxon>
        <taxon>Bacillariophyceae</taxon>
        <taxon>Bacillariophycidae</taxon>
        <taxon>Bacillariales</taxon>
        <taxon>Bacillariaceae</taxon>
        <taxon>Nitzschia</taxon>
    </lineage>
</organism>
<evidence type="ECO:0000313" key="7">
    <source>
        <dbReference type="EMBL" id="KAG7363405.1"/>
    </source>
</evidence>
<dbReference type="GO" id="GO:0043001">
    <property type="term" value="P:Golgi to plasma membrane protein transport"/>
    <property type="evidence" value="ECO:0007669"/>
    <property type="project" value="TreeGrafter"/>
</dbReference>
<evidence type="ECO:0000256" key="5">
    <source>
        <dbReference type="SAM" id="SignalP"/>
    </source>
</evidence>
<evidence type="ECO:0000256" key="2">
    <source>
        <dbReference type="ARBA" id="ARBA00022741"/>
    </source>
</evidence>